<name>A0A8R1IL89_CAEJA</name>
<dbReference type="InterPro" id="IPR013087">
    <property type="entry name" value="Znf_C2H2_type"/>
</dbReference>
<dbReference type="PROSITE" id="PS50157">
    <property type="entry name" value="ZINC_FINGER_C2H2_2"/>
    <property type="match status" value="1"/>
</dbReference>
<dbReference type="AlphaFoldDB" id="A0A8R1IL89"/>
<proteinExistence type="predicted"/>
<organism evidence="3 4">
    <name type="scientific">Caenorhabditis japonica</name>
    <dbReference type="NCBI Taxonomy" id="281687"/>
    <lineage>
        <taxon>Eukaryota</taxon>
        <taxon>Metazoa</taxon>
        <taxon>Ecdysozoa</taxon>
        <taxon>Nematoda</taxon>
        <taxon>Chromadorea</taxon>
        <taxon>Rhabditida</taxon>
        <taxon>Rhabditina</taxon>
        <taxon>Rhabditomorpha</taxon>
        <taxon>Rhabditoidea</taxon>
        <taxon>Rhabditidae</taxon>
        <taxon>Peloderinae</taxon>
        <taxon>Caenorhabditis</taxon>
    </lineage>
</organism>
<protein>
    <submittedName>
        <fullName evidence="3">C2H2-type domain-containing protein</fullName>
    </submittedName>
</protein>
<keyword evidence="1" id="KW-0863">Zinc-finger</keyword>
<dbReference type="SUPFAM" id="SSF57667">
    <property type="entry name" value="beta-beta-alpha zinc fingers"/>
    <property type="match status" value="1"/>
</dbReference>
<reference evidence="4" key="1">
    <citation type="submission" date="2010-08" db="EMBL/GenBank/DDBJ databases">
        <authorList>
            <consortium name="Caenorhabditis japonica Sequencing Consortium"/>
            <person name="Wilson R.K."/>
        </authorList>
    </citation>
    <scope>NUCLEOTIDE SEQUENCE [LARGE SCALE GENOMIC DNA]</scope>
    <source>
        <strain evidence="4">DF5081</strain>
    </source>
</reference>
<sequence length="49" mass="5848">VHNSATLECHLCLKRFDQTIHFNRHMKTHYGPNAQFDVPMRALRSKIQR</sequence>
<evidence type="ECO:0000313" key="3">
    <source>
        <dbReference type="EnsemblMetazoa" id="CJA36180.1"/>
    </source>
</evidence>
<reference evidence="3" key="2">
    <citation type="submission" date="2022-06" db="UniProtKB">
        <authorList>
            <consortium name="EnsemblMetazoa"/>
        </authorList>
    </citation>
    <scope>IDENTIFICATION</scope>
    <source>
        <strain evidence="3">DF5081</strain>
    </source>
</reference>
<dbReference type="GO" id="GO:0008270">
    <property type="term" value="F:zinc ion binding"/>
    <property type="evidence" value="ECO:0007669"/>
    <property type="project" value="UniProtKB-KW"/>
</dbReference>
<keyword evidence="1" id="KW-0862">Zinc</keyword>
<keyword evidence="4" id="KW-1185">Reference proteome</keyword>
<dbReference type="Proteomes" id="UP000005237">
    <property type="component" value="Unassembled WGS sequence"/>
</dbReference>
<keyword evidence="1" id="KW-0479">Metal-binding</keyword>
<dbReference type="PROSITE" id="PS00028">
    <property type="entry name" value="ZINC_FINGER_C2H2_1"/>
    <property type="match status" value="1"/>
</dbReference>
<dbReference type="EnsemblMetazoa" id="CJA36180.1">
    <property type="protein sequence ID" value="CJA36180.1"/>
    <property type="gene ID" value="WBGene00212027"/>
</dbReference>
<evidence type="ECO:0000256" key="1">
    <source>
        <dbReference type="PROSITE-ProRule" id="PRU00042"/>
    </source>
</evidence>
<feature type="domain" description="C2H2-type" evidence="2">
    <location>
        <begin position="7"/>
        <end position="34"/>
    </location>
</feature>
<accession>A0A8R1IL89</accession>
<dbReference type="Gene3D" id="3.30.160.60">
    <property type="entry name" value="Classic Zinc Finger"/>
    <property type="match status" value="1"/>
</dbReference>
<evidence type="ECO:0000259" key="2">
    <source>
        <dbReference type="PROSITE" id="PS50157"/>
    </source>
</evidence>
<evidence type="ECO:0000313" key="4">
    <source>
        <dbReference type="Proteomes" id="UP000005237"/>
    </source>
</evidence>
<dbReference type="InterPro" id="IPR036236">
    <property type="entry name" value="Znf_C2H2_sf"/>
</dbReference>